<protein>
    <submittedName>
        <fullName evidence="9">Peptide/nickel transport system permease protein</fullName>
    </submittedName>
</protein>
<sequence>MNNGNGTLFAPSSVQTKEREKRRSPWWEVWRRLRRNKAAVVGMSVVILLVVVAVLAPVLAPYDPNQTNIKMRLQGPSSEHPLGTDNFGRDMLSRIIYGSRISLYVGFVAVGIGAVFGGILGAIGGYYGGRLDNFIMRCMDVLLAIPQIILAIAIVGALGTSLLNLMIAVGISQLPRYARVVRASALTVRGQEYVEAARAVGASDARIILENILPNCMAPIIVQSTLGVAQAILSAAALSFLGLGIQPPTAEWGSMLSSGRQFLRNAPYLTFFPGLAISVVVLALNIFGDGLRDSLDPKLRQ</sequence>
<evidence type="ECO:0000313" key="9">
    <source>
        <dbReference type="EMBL" id="TDY62935.1"/>
    </source>
</evidence>
<dbReference type="CDD" id="cd06261">
    <property type="entry name" value="TM_PBP2"/>
    <property type="match status" value="1"/>
</dbReference>
<dbReference type="Pfam" id="PF12911">
    <property type="entry name" value="OppC_N"/>
    <property type="match status" value="1"/>
</dbReference>
<feature type="transmembrane region" description="Helical" evidence="7">
    <location>
        <begin position="266"/>
        <end position="287"/>
    </location>
</feature>
<dbReference type="GO" id="GO:0005886">
    <property type="term" value="C:plasma membrane"/>
    <property type="evidence" value="ECO:0007669"/>
    <property type="project" value="UniProtKB-SubCell"/>
</dbReference>
<feature type="transmembrane region" description="Helical" evidence="7">
    <location>
        <begin position="148"/>
        <end position="171"/>
    </location>
</feature>
<evidence type="ECO:0000259" key="8">
    <source>
        <dbReference type="PROSITE" id="PS50928"/>
    </source>
</evidence>
<evidence type="ECO:0000313" key="10">
    <source>
        <dbReference type="Proteomes" id="UP000295066"/>
    </source>
</evidence>
<dbReference type="InterPro" id="IPR050366">
    <property type="entry name" value="BP-dependent_transpt_permease"/>
</dbReference>
<evidence type="ECO:0000256" key="1">
    <source>
        <dbReference type="ARBA" id="ARBA00004651"/>
    </source>
</evidence>
<dbReference type="AlphaFoldDB" id="A0A4R8MGA8"/>
<evidence type="ECO:0000256" key="6">
    <source>
        <dbReference type="ARBA" id="ARBA00023136"/>
    </source>
</evidence>
<organism evidence="9 10">
    <name type="scientific">Aminivibrio pyruvatiphilus</name>
    <dbReference type="NCBI Taxonomy" id="1005740"/>
    <lineage>
        <taxon>Bacteria</taxon>
        <taxon>Thermotogati</taxon>
        <taxon>Synergistota</taxon>
        <taxon>Synergistia</taxon>
        <taxon>Synergistales</taxon>
        <taxon>Aminobacteriaceae</taxon>
        <taxon>Aminivibrio</taxon>
    </lineage>
</organism>
<feature type="transmembrane region" description="Helical" evidence="7">
    <location>
        <begin position="101"/>
        <end position="127"/>
    </location>
</feature>
<keyword evidence="3" id="KW-1003">Cell membrane</keyword>
<comment type="caution">
    <text evidence="9">The sequence shown here is derived from an EMBL/GenBank/DDBJ whole genome shotgun (WGS) entry which is preliminary data.</text>
</comment>
<feature type="transmembrane region" description="Helical" evidence="7">
    <location>
        <begin position="38"/>
        <end position="60"/>
    </location>
</feature>
<dbReference type="PANTHER" id="PTHR43386">
    <property type="entry name" value="OLIGOPEPTIDE TRANSPORT SYSTEM PERMEASE PROTEIN APPC"/>
    <property type="match status" value="1"/>
</dbReference>
<dbReference type="Pfam" id="PF00528">
    <property type="entry name" value="BPD_transp_1"/>
    <property type="match status" value="1"/>
</dbReference>
<dbReference type="PROSITE" id="PS50928">
    <property type="entry name" value="ABC_TM1"/>
    <property type="match status" value="1"/>
</dbReference>
<keyword evidence="2 7" id="KW-0813">Transport</keyword>
<evidence type="ECO:0000256" key="5">
    <source>
        <dbReference type="ARBA" id="ARBA00022989"/>
    </source>
</evidence>
<dbReference type="GO" id="GO:0055085">
    <property type="term" value="P:transmembrane transport"/>
    <property type="evidence" value="ECO:0007669"/>
    <property type="project" value="InterPro"/>
</dbReference>
<comment type="subcellular location">
    <subcellularLocation>
        <location evidence="1 7">Cell membrane</location>
        <topology evidence="1 7">Multi-pass membrane protein</topology>
    </subcellularLocation>
</comment>
<dbReference type="EMBL" id="SORI01000003">
    <property type="protein sequence ID" value="TDY62935.1"/>
    <property type="molecule type" value="Genomic_DNA"/>
</dbReference>
<evidence type="ECO:0000256" key="7">
    <source>
        <dbReference type="RuleBase" id="RU363032"/>
    </source>
</evidence>
<dbReference type="RefSeq" id="WP_133956588.1">
    <property type="nucleotide sequence ID" value="NZ_SORI01000003.1"/>
</dbReference>
<gene>
    <name evidence="9" type="ORF">C8D99_103155</name>
</gene>
<dbReference type="Proteomes" id="UP000295066">
    <property type="component" value="Unassembled WGS sequence"/>
</dbReference>
<dbReference type="Gene3D" id="1.10.3720.10">
    <property type="entry name" value="MetI-like"/>
    <property type="match status" value="1"/>
</dbReference>
<evidence type="ECO:0000256" key="4">
    <source>
        <dbReference type="ARBA" id="ARBA00022692"/>
    </source>
</evidence>
<keyword evidence="4 7" id="KW-0812">Transmembrane</keyword>
<keyword evidence="10" id="KW-1185">Reference proteome</keyword>
<dbReference type="InterPro" id="IPR000515">
    <property type="entry name" value="MetI-like"/>
</dbReference>
<evidence type="ECO:0000256" key="2">
    <source>
        <dbReference type="ARBA" id="ARBA00022448"/>
    </source>
</evidence>
<dbReference type="PANTHER" id="PTHR43386:SF1">
    <property type="entry name" value="D,D-DIPEPTIDE TRANSPORT SYSTEM PERMEASE PROTEIN DDPC-RELATED"/>
    <property type="match status" value="1"/>
</dbReference>
<name>A0A4R8MGA8_9BACT</name>
<evidence type="ECO:0000256" key="3">
    <source>
        <dbReference type="ARBA" id="ARBA00022475"/>
    </source>
</evidence>
<feature type="domain" description="ABC transmembrane type-1" evidence="8">
    <location>
        <begin position="99"/>
        <end position="288"/>
    </location>
</feature>
<dbReference type="InterPro" id="IPR035906">
    <property type="entry name" value="MetI-like_sf"/>
</dbReference>
<comment type="similarity">
    <text evidence="7">Belongs to the binding-protein-dependent transport system permease family.</text>
</comment>
<keyword evidence="6 7" id="KW-0472">Membrane</keyword>
<dbReference type="OrthoDB" id="9783218at2"/>
<proteinExistence type="inferred from homology"/>
<keyword evidence="5 7" id="KW-1133">Transmembrane helix</keyword>
<feature type="transmembrane region" description="Helical" evidence="7">
    <location>
        <begin position="220"/>
        <end position="245"/>
    </location>
</feature>
<dbReference type="SUPFAM" id="SSF161098">
    <property type="entry name" value="MetI-like"/>
    <property type="match status" value="1"/>
</dbReference>
<accession>A0A4R8MGA8</accession>
<reference evidence="9 10" key="1">
    <citation type="submission" date="2019-03" db="EMBL/GenBank/DDBJ databases">
        <title>Genomic Encyclopedia of Type Strains, Phase IV (KMG-IV): sequencing the most valuable type-strain genomes for metagenomic binning, comparative biology and taxonomic classification.</title>
        <authorList>
            <person name="Goeker M."/>
        </authorList>
    </citation>
    <scope>NUCLEOTIDE SEQUENCE [LARGE SCALE GENOMIC DNA]</scope>
    <source>
        <strain evidence="9 10">DSM 25964</strain>
    </source>
</reference>
<dbReference type="InterPro" id="IPR025966">
    <property type="entry name" value="OppC_N"/>
</dbReference>